<name>A0AAE3KFL4_9PSEU</name>
<dbReference type="Gene3D" id="1.10.510.10">
    <property type="entry name" value="Transferase(Phosphotransferase) domain 1"/>
    <property type="match status" value="1"/>
</dbReference>
<sequence length="659" mass="68791">MGVFLVARQGGGGMESLAAGDPTSIDRYRLIGRLGAGGMGRVYLALSVDGRLVAVKVINQYLAAEPRFRKRFAHEVAAARRVSGAYTAAVMDADPTADQPWLATVYVPGPSLADAVARHGPLPADSVLALAAGLAAALREIHRVGLIHRDLKPSNVLLTEDGPRVIDFGITRAAETDSKLTTTGFMVGTPGFMSPEQVEGGELTQASDVFSLGSTLYFAATGASPFGDTSAARMLYRVVHTDPDLTVLPAAVRELVGACLHRNPALRPSPEQLFDLVGPVSGDWLIPATRDLVRERADTARLLRSQAEATRQPTPGQQPVGTPDQHATRPQGGLPDFRAAAGHHPLTAMAGHTAPVPAPAAATPVPPTPKRRRATLVTGLAVAGVLALAITALVAANIRSGAANEGQQSGSTSATGQATTGSTASGPVQDGAASTVPQAFIGNWFGTIEPADKGRATYPVVVAIAEGRVSDQIGRSTRPVSGCASTYVLDSVSATKIKVTERLDAKKSGRHTCDQSASITLEVSADGTLSYVGRDTDATATLRRGRGEVPDAFVGRRTGVFEAADEDDEDIEATITITSNGIGEEIGSFRRPLGGCVASLVLTAVTDDELTVTEVDKTEQPEDGYSCVKPESTVLRLGSDGELTYESTDPERSTIFHRG</sequence>
<feature type="compositionally biased region" description="Low complexity" evidence="6">
    <location>
        <begin position="406"/>
        <end position="426"/>
    </location>
</feature>
<evidence type="ECO:0000313" key="9">
    <source>
        <dbReference type="Proteomes" id="UP001206128"/>
    </source>
</evidence>
<dbReference type="PROSITE" id="PS00107">
    <property type="entry name" value="PROTEIN_KINASE_ATP"/>
    <property type="match status" value="1"/>
</dbReference>
<protein>
    <submittedName>
        <fullName evidence="8">Serine/threonine protein kinase</fullName>
    </submittedName>
</protein>
<reference evidence="8" key="1">
    <citation type="submission" date="2022-06" db="EMBL/GenBank/DDBJ databases">
        <title>Genomic Encyclopedia of Archaeal and Bacterial Type Strains, Phase II (KMG-II): from individual species to whole genera.</title>
        <authorList>
            <person name="Goeker M."/>
        </authorList>
    </citation>
    <scope>NUCLEOTIDE SEQUENCE</scope>
    <source>
        <strain evidence="8">DSM 43935</strain>
    </source>
</reference>
<keyword evidence="4 5" id="KW-0067">ATP-binding</keyword>
<keyword evidence="1" id="KW-0808">Transferase</keyword>
<keyword evidence="2 5" id="KW-0547">Nucleotide-binding</keyword>
<dbReference type="EMBL" id="JAMTCK010000004">
    <property type="protein sequence ID" value="MCP2165112.1"/>
    <property type="molecule type" value="Genomic_DNA"/>
</dbReference>
<evidence type="ECO:0000259" key="7">
    <source>
        <dbReference type="PROSITE" id="PS50011"/>
    </source>
</evidence>
<accession>A0AAE3KFL4</accession>
<evidence type="ECO:0000256" key="5">
    <source>
        <dbReference type="PROSITE-ProRule" id="PRU10141"/>
    </source>
</evidence>
<dbReference type="SMART" id="SM00220">
    <property type="entry name" value="S_TKc"/>
    <property type="match status" value="1"/>
</dbReference>
<feature type="compositionally biased region" description="Low complexity" evidence="6">
    <location>
        <begin position="312"/>
        <end position="325"/>
    </location>
</feature>
<dbReference type="InterPro" id="IPR017441">
    <property type="entry name" value="Protein_kinase_ATP_BS"/>
</dbReference>
<keyword evidence="9" id="KW-1185">Reference proteome</keyword>
<dbReference type="Gene3D" id="3.30.200.20">
    <property type="entry name" value="Phosphorylase Kinase, domain 1"/>
    <property type="match status" value="1"/>
</dbReference>
<evidence type="ECO:0000256" key="3">
    <source>
        <dbReference type="ARBA" id="ARBA00022777"/>
    </source>
</evidence>
<dbReference type="PROSITE" id="PS50011">
    <property type="entry name" value="PROTEIN_KINASE_DOM"/>
    <property type="match status" value="1"/>
</dbReference>
<dbReference type="CDD" id="cd14014">
    <property type="entry name" value="STKc_PknB_like"/>
    <property type="match status" value="1"/>
</dbReference>
<dbReference type="GO" id="GO:0005524">
    <property type="term" value="F:ATP binding"/>
    <property type="evidence" value="ECO:0007669"/>
    <property type="project" value="UniProtKB-UniRule"/>
</dbReference>
<evidence type="ECO:0000313" key="8">
    <source>
        <dbReference type="EMBL" id="MCP2165112.1"/>
    </source>
</evidence>
<evidence type="ECO:0000256" key="6">
    <source>
        <dbReference type="SAM" id="MobiDB-lite"/>
    </source>
</evidence>
<dbReference type="GO" id="GO:0004674">
    <property type="term" value="F:protein serine/threonine kinase activity"/>
    <property type="evidence" value="ECO:0007669"/>
    <property type="project" value="UniProtKB-KW"/>
</dbReference>
<dbReference type="Pfam" id="PF00069">
    <property type="entry name" value="Pkinase"/>
    <property type="match status" value="1"/>
</dbReference>
<keyword evidence="8" id="KW-0723">Serine/threonine-protein kinase</keyword>
<feature type="domain" description="Protein kinase" evidence="7">
    <location>
        <begin position="28"/>
        <end position="285"/>
    </location>
</feature>
<dbReference type="InterPro" id="IPR008271">
    <property type="entry name" value="Ser/Thr_kinase_AS"/>
</dbReference>
<feature type="region of interest" description="Disordered" evidence="6">
    <location>
        <begin position="304"/>
        <end position="370"/>
    </location>
</feature>
<evidence type="ECO:0000256" key="2">
    <source>
        <dbReference type="ARBA" id="ARBA00022741"/>
    </source>
</evidence>
<dbReference type="InterPro" id="IPR000719">
    <property type="entry name" value="Prot_kinase_dom"/>
</dbReference>
<dbReference type="SUPFAM" id="SSF56112">
    <property type="entry name" value="Protein kinase-like (PK-like)"/>
    <property type="match status" value="1"/>
</dbReference>
<evidence type="ECO:0000256" key="4">
    <source>
        <dbReference type="ARBA" id="ARBA00022840"/>
    </source>
</evidence>
<gene>
    <name evidence="8" type="ORF">LX83_001961</name>
</gene>
<dbReference type="PANTHER" id="PTHR43289:SF34">
    <property type="entry name" value="SERINE_THREONINE-PROTEIN KINASE YBDM-RELATED"/>
    <property type="match status" value="1"/>
</dbReference>
<dbReference type="Proteomes" id="UP001206128">
    <property type="component" value="Unassembled WGS sequence"/>
</dbReference>
<dbReference type="AlphaFoldDB" id="A0AAE3KFL4"/>
<feature type="region of interest" description="Disordered" evidence="6">
    <location>
        <begin position="402"/>
        <end position="431"/>
    </location>
</feature>
<organism evidence="8 9">
    <name type="scientific">Goodfellowiella coeruleoviolacea</name>
    <dbReference type="NCBI Taxonomy" id="334858"/>
    <lineage>
        <taxon>Bacteria</taxon>
        <taxon>Bacillati</taxon>
        <taxon>Actinomycetota</taxon>
        <taxon>Actinomycetes</taxon>
        <taxon>Pseudonocardiales</taxon>
        <taxon>Pseudonocardiaceae</taxon>
        <taxon>Goodfellowiella</taxon>
    </lineage>
</organism>
<keyword evidence="3 8" id="KW-0418">Kinase</keyword>
<feature type="binding site" evidence="5">
    <location>
        <position position="56"/>
    </location>
    <ligand>
        <name>ATP</name>
        <dbReference type="ChEBI" id="CHEBI:30616"/>
    </ligand>
</feature>
<feature type="compositionally biased region" description="Low complexity" evidence="6">
    <location>
        <begin position="353"/>
        <end position="363"/>
    </location>
</feature>
<dbReference type="PROSITE" id="PS00108">
    <property type="entry name" value="PROTEIN_KINASE_ST"/>
    <property type="match status" value="1"/>
</dbReference>
<proteinExistence type="predicted"/>
<dbReference type="InterPro" id="IPR011009">
    <property type="entry name" value="Kinase-like_dom_sf"/>
</dbReference>
<comment type="caution">
    <text evidence="8">The sequence shown here is derived from an EMBL/GenBank/DDBJ whole genome shotgun (WGS) entry which is preliminary data.</text>
</comment>
<evidence type="ECO:0000256" key="1">
    <source>
        <dbReference type="ARBA" id="ARBA00022679"/>
    </source>
</evidence>
<dbReference type="PANTHER" id="PTHR43289">
    <property type="entry name" value="MITOGEN-ACTIVATED PROTEIN KINASE KINASE KINASE 20-RELATED"/>
    <property type="match status" value="1"/>
</dbReference>